<name>D0LE61_GORB4</name>
<dbReference type="Pfam" id="PF00903">
    <property type="entry name" value="Glyoxalase"/>
    <property type="match status" value="1"/>
</dbReference>
<dbReference type="OrthoDB" id="317332at2"/>
<dbReference type="Gene3D" id="3.10.180.10">
    <property type="entry name" value="2,3-Dihydroxybiphenyl 1,2-Dioxygenase, domain 1"/>
    <property type="match status" value="1"/>
</dbReference>
<dbReference type="InterPro" id="IPR004360">
    <property type="entry name" value="Glyas_Fos-R_dOase_dom"/>
</dbReference>
<dbReference type="HOGENOM" id="CLU_046006_9_2_11"/>
<dbReference type="KEGG" id="gbr:Gbro_3459"/>
<reference evidence="3" key="1">
    <citation type="submission" date="2009-10" db="EMBL/GenBank/DDBJ databases">
        <title>The complete chromosome of Gordonia bronchialis DSM 43247.</title>
        <authorList>
            <consortium name="US DOE Joint Genome Institute (JGI-PGF)"/>
            <person name="Lucas S."/>
            <person name="Copeland A."/>
            <person name="Lapidus A."/>
            <person name="Glavina del Rio T."/>
            <person name="Dalin E."/>
            <person name="Tice H."/>
            <person name="Bruce D."/>
            <person name="Goodwin L."/>
            <person name="Pitluck S."/>
            <person name="Kyrpides N."/>
            <person name="Mavromatis K."/>
            <person name="Ivanova N."/>
            <person name="Ovchinnikova G."/>
            <person name="Saunders E."/>
            <person name="Brettin T."/>
            <person name="Detter J.C."/>
            <person name="Han C."/>
            <person name="Larimer F."/>
            <person name="Land M."/>
            <person name="Hauser L."/>
            <person name="Markowitz V."/>
            <person name="Cheng J.-F."/>
            <person name="Hugenholtz P."/>
            <person name="Woyke T."/>
            <person name="Wu D."/>
            <person name="Jando M."/>
            <person name="Schneider S."/>
            <person name="Goeker M."/>
            <person name="Klenk H.-P."/>
            <person name="Eisen J.A."/>
        </authorList>
    </citation>
    <scope>NUCLEOTIDE SEQUENCE [LARGE SCALE GENOMIC DNA]</scope>
    <source>
        <strain evidence="3">ATCC 25592 / DSM 43247 / BCRC 13721 / JCM 3198 / KCTC 3076 / NBRC 16047 / NCTC 10667</strain>
    </source>
</reference>
<evidence type="ECO:0000313" key="2">
    <source>
        <dbReference type="EMBL" id="ACY22653.1"/>
    </source>
</evidence>
<dbReference type="eggNOG" id="COG0346">
    <property type="taxonomic scope" value="Bacteria"/>
</dbReference>
<dbReference type="RefSeq" id="WP_012835167.1">
    <property type="nucleotide sequence ID" value="NC_013441.1"/>
</dbReference>
<accession>D0LE61</accession>
<dbReference type="InterPro" id="IPR037523">
    <property type="entry name" value="VOC_core"/>
</dbReference>
<keyword evidence="3" id="KW-1185">Reference proteome</keyword>
<gene>
    <name evidence="2" type="ordered locus">Gbro_3459</name>
</gene>
<dbReference type="SUPFAM" id="SSF54593">
    <property type="entry name" value="Glyoxalase/Bleomycin resistance protein/Dihydroxybiphenyl dioxygenase"/>
    <property type="match status" value="1"/>
</dbReference>
<organism evidence="2 3">
    <name type="scientific">Gordonia bronchialis (strain ATCC 25592 / DSM 43247 / BCRC 13721 / JCM 3198 / KCTC 3076 / NBRC 16047 / NCTC 10667)</name>
    <name type="common">Rhodococcus bronchialis</name>
    <dbReference type="NCBI Taxonomy" id="526226"/>
    <lineage>
        <taxon>Bacteria</taxon>
        <taxon>Bacillati</taxon>
        <taxon>Actinomycetota</taxon>
        <taxon>Actinomycetes</taxon>
        <taxon>Mycobacteriales</taxon>
        <taxon>Gordoniaceae</taxon>
        <taxon>Gordonia</taxon>
    </lineage>
</organism>
<dbReference type="STRING" id="526226.Gbro_3459"/>
<protein>
    <submittedName>
        <fullName evidence="2">Glyoxalase/bleomycin resistance protein/dioxygenase</fullName>
    </submittedName>
</protein>
<reference evidence="2 3" key="2">
    <citation type="journal article" date="2010" name="Stand. Genomic Sci.">
        <title>Complete genome sequence of Gordonia bronchialis type strain (3410).</title>
        <authorList>
            <person name="Ivanova N."/>
            <person name="Sikorski J."/>
            <person name="Jando M."/>
            <person name="Lapidus A."/>
            <person name="Nolan M."/>
            <person name="Lucas S."/>
            <person name="Del Rio T.G."/>
            <person name="Tice H."/>
            <person name="Copeland A."/>
            <person name="Cheng J.F."/>
            <person name="Chen F."/>
            <person name="Bruce D."/>
            <person name="Goodwin L."/>
            <person name="Pitluck S."/>
            <person name="Mavromatis K."/>
            <person name="Ovchinnikova G."/>
            <person name="Pati A."/>
            <person name="Chen A."/>
            <person name="Palaniappan K."/>
            <person name="Land M."/>
            <person name="Hauser L."/>
            <person name="Chang Y.J."/>
            <person name="Jeffries C.D."/>
            <person name="Chain P."/>
            <person name="Saunders E."/>
            <person name="Han C."/>
            <person name="Detter J.C."/>
            <person name="Brettin T."/>
            <person name="Rohde M."/>
            <person name="Goker M."/>
            <person name="Bristow J."/>
            <person name="Eisen J.A."/>
            <person name="Markowitz V."/>
            <person name="Hugenholtz P."/>
            <person name="Klenk H.P."/>
            <person name="Kyrpides N.C."/>
        </authorList>
    </citation>
    <scope>NUCLEOTIDE SEQUENCE [LARGE SCALE GENOMIC DNA]</scope>
    <source>
        <strain evidence="3">ATCC 25592 / DSM 43247 / BCRC 13721 / JCM 3198 / KCTC 3076 / NBRC 16047 / NCTC 10667</strain>
    </source>
</reference>
<dbReference type="Proteomes" id="UP000001219">
    <property type="component" value="Chromosome"/>
</dbReference>
<feature type="domain" description="VOC" evidence="1">
    <location>
        <begin position="6"/>
        <end position="130"/>
    </location>
</feature>
<dbReference type="InterPro" id="IPR029068">
    <property type="entry name" value="Glyas_Bleomycin-R_OHBP_Dase"/>
</dbReference>
<dbReference type="EMBL" id="CP001802">
    <property type="protein sequence ID" value="ACY22653.1"/>
    <property type="molecule type" value="Genomic_DNA"/>
</dbReference>
<evidence type="ECO:0000313" key="3">
    <source>
        <dbReference type="Proteomes" id="UP000001219"/>
    </source>
</evidence>
<dbReference type="AlphaFoldDB" id="D0LE61"/>
<sequence>MSAFPGLGHVAITVSDLPASTRWYAALFDADPVLDEDEESGTFHHTVFALDNGMLFGLHTHTDPAPAQSFDERSIGLDHIAFACAPADLDGWVARLDALGVAHSGIKHAHYGSGISFRDPDNIALEFFSPPA</sequence>
<evidence type="ECO:0000259" key="1">
    <source>
        <dbReference type="PROSITE" id="PS51819"/>
    </source>
</evidence>
<proteinExistence type="predicted"/>
<dbReference type="PROSITE" id="PS51819">
    <property type="entry name" value="VOC"/>
    <property type="match status" value="1"/>
</dbReference>